<dbReference type="InterPro" id="IPR016195">
    <property type="entry name" value="Pol/histidinol_Pase-like"/>
</dbReference>
<dbReference type="RefSeq" id="WP_012795396.1">
    <property type="nucleotide sequence ID" value="NC_013158.1"/>
</dbReference>
<evidence type="ECO:0000313" key="9">
    <source>
        <dbReference type="EMBL" id="ACV10519.1"/>
    </source>
</evidence>
<evidence type="ECO:0000259" key="8">
    <source>
        <dbReference type="SMART" id="SM00481"/>
    </source>
</evidence>
<dbReference type="EC" id="3.1.3.15" evidence="3"/>
<dbReference type="STRING" id="519442.Huta_0332"/>
<dbReference type="EMBL" id="CP001687">
    <property type="protein sequence ID" value="ACV10519.1"/>
    <property type="molecule type" value="Genomic_DNA"/>
</dbReference>
<protein>
    <recommendedName>
        <fullName evidence="3">histidinol-phosphatase</fullName>
        <ecNumber evidence="3">3.1.3.15</ecNumber>
    </recommendedName>
</protein>
<evidence type="ECO:0000256" key="6">
    <source>
        <dbReference type="ARBA" id="ARBA00023102"/>
    </source>
</evidence>
<proteinExistence type="inferred from homology"/>
<comment type="similarity">
    <text evidence="2">Belongs to the PHP hydrolase family. HisK subfamily.</text>
</comment>
<evidence type="ECO:0000256" key="2">
    <source>
        <dbReference type="ARBA" id="ARBA00009152"/>
    </source>
</evidence>
<sequence length="257" mass="28854">MYDYHVHTTYSDGSFLPRMIDAAERAGLDGVGFADHCNVFDAEADQAYREASGFNLDLTYERRRRAIDRARERTDLRLFDAVEMDYHAAREEAIESFLEDADFEYAIGSVHAIDGVNVHNQSYFAGLSETEREAAVEMYVDHLISLVDSELFEIAAHVDLVERNEALRGLLTEDHYGRIADAFTDSRTVPEINAGRVLDAYGEFHPSESFAELLVDAGVSFTIGSDAHAPGSLIDCSEELRAVREEWHLPIVELDLV</sequence>
<keyword evidence="5" id="KW-0378">Hydrolase</keyword>
<reference evidence="9 10" key="1">
    <citation type="journal article" date="2009" name="Stand. Genomic Sci.">
        <title>Complete genome sequence of Halorhabdus utahensis type strain (AX-2).</title>
        <authorList>
            <person name="Anderson I."/>
            <person name="Tindall B.J."/>
            <person name="Pomrenke H."/>
            <person name="Goker M."/>
            <person name="Lapidus A."/>
            <person name="Nolan M."/>
            <person name="Copeland A."/>
            <person name="Glavina Del Rio T."/>
            <person name="Chen F."/>
            <person name="Tice H."/>
            <person name="Cheng J.F."/>
            <person name="Lucas S."/>
            <person name="Chertkov O."/>
            <person name="Bruce D."/>
            <person name="Brettin T."/>
            <person name="Detter J.C."/>
            <person name="Han C."/>
            <person name="Goodwin L."/>
            <person name="Land M."/>
            <person name="Hauser L."/>
            <person name="Chang Y.J."/>
            <person name="Jeffries C.D."/>
            <person name="Pitluck S."/>
            <person name="Pati A."/>
            <person name="Mavromatis K."/>
            <person name="Ivanova N."/>
            <person name="Ovchinnikova G."/>
            <person name="Chen A."/>
            <person name="Palaniappan K."/>
            <person name="Chain P."/>
            <person name="Rohde M."/>
            <person name="Bristow J."/>
            <person name="Eisen J.A."/>
            <person name="Markowitz V."/>
            <person name="Hugenholtz P."/>
            <person name="Kyrpides N.C."/>
            <person name="Klenk H.P."/>
        </authorList>
    </citation>
    <scope>NUCLEOTIDE SEQUENCE [LARGE SCALE GENOMIC DNA]</scope>
    <source>
        <strain evidence="10">DSM 12940 / JCM 11049 / AX-2</strain>
    </source>
</reference>
<dbReference type="GO" id="GO:0005737">
    <property type="term" value="C:cytoplasm"/>
    <property type="evidence" value="ECO:0007669"/>
    <property type="project" value="TreeGrafter"/>
</dbReference>
<dbReference type="PANTHER" id="PTHR21039:SF0">
    <property type="entry name" value="HISTIDINOL-PHOSPHATASE"/>
    <property type="match status" value="1"/>
</dbReference>
<dbReference type="Pfam" id="PF02811">
    <property type="entry name" value="PHP"/>
    <property type="match status" value="1"/>
</dbReference>
<keyword evidence="6" id="KW-0368">Histidine biosynthesis</keyword>
<gene>
    <name evidence="9" type="ordered locus">Huta_0332</name>
</gene>
<accession>C7NQR0</accession>
<dbReference type="UniPathway" id="UPA00031">
    <property type="reaction ID" value="UER00013"/>
</dbReference>
<feature type="domain" description="Polymerase/histidinol phosphatase N-terminal" evidence="8">
    <location>
        <begin position="2"/>
        <end position="88"/>
    </location>
</feature>
<organism evidence="9 10">
    <name type="scientific">Halorhabdus utahensis (strain DSM 12940 / JCM 11049 / AX-2)</name>
    <dbReference type="NCBI Taxonomy" id="519442"/>
    <lineage>
        <taxon>Archaea</taxon>
        <taxon>Methanobacteriati</taxon>
        <taxon>Methanobacteriota</taxon>
        <taxon>Stenosarchaea group</taxon>
        <taxon>Halobacteria</taxon>
        <taxon>Halobacteriales</taxon>
        <taxon>Haloarculaceae</taxon>
        <taxon>Halorhabdus</taxon>
    </lineage>
</organism>
<dbReference type="HOGENOM" id="CLU_054611_2_2_2"/>
<name>C7NQR0_HALUD</name>
<dbReference type="KEGG" id="hut:Huta_0332"/>
<evidence type="ECO:0000256" key="5">
    <source>
        <dbReference type="ARBA" id="ARBA00022801"/>
    </source>
</evidence>
<dbReference type="InterPro" id="IPR004013">
    <property type="entry name" value="PHP_dom"/>
</dbReference>
<comment type="catalytic activity">
    <reaction evidence="7">
        <text>L-histidinol phosphate + H2O = L-histidinol + phosphate</text>
        <dbReference type="Rhea" id="RHEA:14465"/>
        <dbReference type="ChEBI" id="CHEBI:15377"/>
        <dbReference type="ChEBI" id="CHEBI:43474"/>
        <dbReference type="ChEBI" id="CHEBI:57699"/>
        <dbReference type="ChEBI" id="CHEBI:57980"/>
        <dbReference type="EC" id="3.1.3.15"/>
    </reaction>
</comment>
<dbReference type="InterPro" id="IPR010140">
    <property type="entry name" value="Histidinol_P_phosphatase_HisJ"/>
</dbReference>
<evidence type="ECO:0000256" key="4">
    <source>
        <dbReference type="ARBA" id="ARBA00022605"/>
    </source>
</evidence>
<evidence type="ECO:0000256" key="1">
    <source>
        <dbReference type="ARBA" id="ARBA00004970"/>
    </source>
</evidence>
<dbReference type="AlphaFoldDB" id="C7NQR0"/>
<evidence type="ECO:0000313" key="10">
    <source>
        <dbReference type="Proteomes" id="UP000002071"/>
    </source>
</evidence>
<dbReference type="eggNOG" id="arCOG00305">
    <property type="taxonomic scope" value="Archaea"/>
</dbReference>
<dbReference type="Proteomes" id="UP000002071">
    <property type="component" value="Chromosome"/>
</dbReference>
<evidence type="ECO:0000256" key="3">
    <source>
        <dbReference type="ARBA" id="ARBA00013085"/>
    </source>
</evidence>
<dbReference type="GO" id="GO:0004401">
    <property type="term" value="F:histidinol-phosphatase activity"/>
    <property type="evidence" value="ECO:0007669"/>
    <property type="project" value="UniProtKB-EC"/>
</dbReference>
<dbReference type="InterPro" id="IPR003141">
    <property type="entry name" value="Pol/His_phosphatase_N"/>
</dbReference>
<dbReference type="SMART" id="SM00481">
    <property type="entry name" value="POLIIIAc"/>
    <property type="match status" value="1"/>
</dbReference>
<dbReference type="GO" id="GO:0000105">
    <property type="term" value="P:L-histidine biosynthetic process"/>
    <property type="evidence" value="ECO:0007669"/>
    <property type="project" value="UniProtKB-UniPathway"/>
</dbReference>
<comment type="pathway">
    <text evidence="1">Amino-acid biosynthesis; L-histidine biosynthesis; L-histidine from 5-phospho-alpha-D-ribose 1-diphosphate: step 8/9.</text>
</comment>
<dbReference type="Gene3D" id="3.20.20.140">
    <property type="entry name" value="Metal-dependent hydrolases"/>
    <property type="match status" value="1"/>
</dbReference>
<evidence type="ECO:0000256" key="7">
    <source>
        <dbReference type="ARBA" id="ARBA00049158"/>
    </source>
</evidence>
<dbReference type="PANTHER" id="PTHR21039">
    <property type="entry name" value="HISTIDINOL PHOSPHATASE-RELATED"/>
    <property type="match status" value="1"/>
</dbReference>
<keyword evidence="4" id="KW-0028">Amino-acid biosynthesis</keyword>
<dbReference type="SUPFAM" id="SSF89550">
    <property type="entry name" value="PHP domain-like"/>
    <property type="match status" value="1"/>
</dbReference>
<dbReference type="GeneID" id="8382596"/>
<dbReference type="OrthoDB" id="9968at2157"/>
<keyword evidence="10" id="KW-1185">Reference proteome</keyword>